<keyword evidence="4" id="KW-1185">Reference proteome</keyword>
<sequence>MYRNVYSTISNSIIKKPKILLLVLKIYLKYTKSIKKYINRKSIMNEITANTTELIKDISVLIDNAKVRVAIKVNSEMTMLYWNIGKRIQEEILKSTRAEYGQEIVRTLANGLSSLYGKGFTYTALVRMNQFYQSFQGQQIVATVSQQLSWSHIVELLPLKEQNQRDFYAYMSIQENWSVRHLRSNIDKMLYERTKLSQKPNNEQVLSLLKMNSQLEPDLILKDPYILDFLELPDEHYESDLENAILQQIEQFILELGIGFSFVARQKRMTIDNEHFYLDLLFFNRKLKRLVAVELKTGKFKAEYKGQMELYLNWLKKNECFEAENSPIGIILCSEKSDAQVELLEMSASGIHVARYWTELPPIEIFQKKIGEIVLQTKKIYENKNFRT</sequence>
<dbReference type="Proteomes" id="UP000008548">
    <property type="component" value="Chromosome"/>
</dbReference>
<accession>Q4UK64</accession>
<feature type="domain" description="YhcG PDDEXK nuclease" evidence="1">
    <location>
        <begin position="220"/>
        <end position="363"/>
    </location>
</feature>
<dbReference type="InterPro" id="IPR009362">
    <property type="entry name" value="YhcG_C"/>
</dbReference>
<dbReference type="InterPro" id="IPR053148">
    <property type="entry name" value="PD-DEXK-like_domain"/>
</dbReference>
<dbReference type="GO" id="GO:0003676">
    <property type="term" value="F:nucleic acid binding"/>
    <property type="evidence" value="ECO:0007669"/>
    <property type="project" value="InterPro"/>
</dbReference>
<organism evidence="3 4">
    <name type="scientific">Rickettsia felis (strain ATCC VR-1525 / URRWXCal2)</name>
    <name type="common">Rickettsia azadi</name>
    <dbReference type="NCBI Taxonomy" id="315456"/>
    <lineage>
        <taxon>Bacteria</taxon>
        <taxon>Pseudomonadati</taxon>
        <taxon>Pseudomonadota</taxon>
        <taxon>Alphaproteobacteria</taxon>
        <taxon>Rickettsiales</taxon>
        <taxon>Rickettsiaceae</taxon>
        <taxon>Rickettsieae</taxon>
        <taxon>Rickettsia</taxon>
        <taxon>spotted fever group</taxon>
    </lineage>
</organism>
<name>Q4UK64_RICFE</name>
<feature type="domain" description="YhcG N-terminal" evidence="2">
    <location>
        <begin position="58"/>
        <end position="193"/>
    </location>
</feature>
<dbReference type="STRING" id="315456.RF_1220"/>
<protein>
    <recommendedName>
        <fullName evidence="5">Cytoplasmic protein</fullName>
    </recommendedName>
</protein>
<dbReference type="PANTHER" id="PTHR30547">
    <property type="entry name" value="UNCHARACTERIZED PROTEIN YHCG-RELATED"/>
    <property type="match status" value="1"/>
</dbReference>
<dbReference type="PANTHER" id="PTHR30547:SF5">
    <property type="entry name" value="NUCLEASE YHCG-RELATED"/>
    <property type="match status" value="1"/>
</dbReference>
<dbReference type="Pfam" id="PF17761">
    <property type="entry name" value="DUF1016_N"/>
    <property type="match status" value="1"/>
</dbReference>
<dbReference type="HOGENOM" id="CLU_046640_1_1_5"/>
<evidence type="ECO:0008006" key="5">
    <source>
        <dbReference type="Google" id="ProtNLM"/>
    </source>
</evidence>
<dbReference type="KEGG" id="rfe:RF_1220"/>
<dbReference type="eggNOG" id="COG4804">
    <property type="taxonomic scope" value="Bacteria"/>
</dbReference>
<evidence type="ECO:0000313" key="3">
    <source>
        <dbReference type="EMBL" id="AAY62071.1"/>
    </source>
</evidence>
<dbReference type="InterPro" id="IPR041527">
    <property type="entry name" value="YhcG_N"/>
</dbReference>
<gene>
    <name evidence="3" type="ordered locus">RF_1220</name>
</gene>
<dbReference type="AlphaFoldDB" id="Q4UK64"/>
<evidence type="ECO:0000259" key="2">
    <source>
        <dbReference type="Pfam" id="PF17761"/>
    </source>
</evidence>
<evidence type="ECO:0000259" key="1">
    <source>
        <dbReference type="Pfam" id="PF06250"/>
    </source>
</evidence>
<evidence type="ECO:0000313" key="4">
    <source>
        <dbReference type="Proteomes" id="UP000008548"/>
    </source>
</evidence>
<dbReference type="Pfam" id="PF06250">
    <property type="entry name" value="YhcG_C"/>
    <property type="match status" value="1"/>
</dbReference>
<dbReference type="InterPro" id="IPR011856">
    <property type="entry name" value="tRNA_endonuc-like_dom_sf"/>
</dbReference>
<proteinExistence type="predicted"/>
<dbReference type="EMBL" id="CP000053">
    <property type="protein sequence ID" value="AAY62071.1"/>
    <property type="molecule type" value="Genomic_DNA"/>
</dbReference>
<dbReference type="Gene3D" id="3.40.1350.10">
    <property type="match status" value="1"/>
</dbReference>
<reference evidence="3 4" key="1">
    <citation type="journal article" date="2005" name="PLoS Biol.">
        <title>The genome sequence of Rickettsia felis identifies the first putative conjugative plasmid in an obligate intracellular parasite.</title>
        <authorList>
            <person name="Ogata H."/>
            <person name="Renesto P."/>
            <person name="Audic S."/>
            <person name="Robert C."/>
            <person name="Blanc G."/>
            <person name="Fournier P.E."/>
            <person name="Parinello H."/>
            <person name="Claverie J.M."/>
            <person name="Raoult D."/>
        </authorList>
    </citation>
    <scope>NUCLEOTIDE SEQUENCE [LARGE SCALE GENOMIC DNA]</scope>
    <source>
        <strain evidence="4">ATCC VR-1525 / URRWXCal2</strain>
    </source>
</reference>